<name>A0ABV5KFP4_9ACTN</name>
<accession>A0ABV5KFP4</accession>
<keyword evidence="7" id="KW-0961">Cell wall biogenesis/degradation</keyword>
<dbReference type="InterPro" id="IPR000715">
    <property type="entry name" value="Glycosyl_transferase_4"/>
</dbReference>
<dbReference type="RefSeq" id="WP_140010051.1">
    <property type="nucleotide sequence ID" value="NZ_JBHMDG010000026.1"/>
</dbReference>
<feature type="transmembrane region" description="Helical" evidence="7">
    <location>
        <begin position="156"/>
        <end position="175"/>
    </location>
</feature>
<keyword evidence="5 7" id="KW-1133">Transmembrane helix</keyword>
<dbReference type="EMBL" id="JBHMDG010000026">
    <property type="protein sequence ID" value="MFB9314923.1"/>
    <property type="molecule type" value="Genomic_DNA"/>
</dbReference>
<dbReference type="InterPro" id="IPR018480">
    <property type="entry name" value="PNAcMuramoyl-5peptid_Trfase_CS"/>
</dbReference>
<keyword evidence="6 7" id="KW-0472">Membrane</keyword>
<comment type="cofactor">
    <cofactor evidence="7">
        <name>Mg(2+)</name>
        <dbReference type="ChEBI" id="CHEBI:18420"/>
    </cofactor>
</comment>
<comment type="pathway">
    <text evidence="7">Cell wall biogenesis; peptidoglycan biosynthesis.</text>
</comment>
<keyword evidence="7" id="KW-0133">Cell shape</keyword>
<evidence type="ECO:0000256" key="5">
    <source>
        <dbReference type="ARBA" id="ARBA00022989"/>
    </source>
</evidence>
<protein>
    <recommendedName>
        <fullName evidence="7 8">Phospho-N-acetylmuramoyl-pentapeptide-transferase</fullName>
        <ecNumber evidence="7 8">2.7.8.13</ecNumber>
    </recommendedName>
    <alternativeName>
        <fullName evidence="7">UDP-MurNAc-pentapeptide phosphotransferase</fullName>
    </alternativeName>
</protein>
<dbReference type="Proteomes" id="UP001589750">
    <property type="component" value="Unassembled WGS sequence"/>
</dbReference>
<keyword evidence="7" id="KW-0460">Magnesium</keyword>
<sequence length="369" mass="39582">MRAILLGGGIALLVSLLGTRVAITQFTRLGYGQEIRDDGPTSHHTKRGTPTMGGVAIIGAVIVGYFAAKLITLSAPSASGLLLLFLLVGCGLVGFLDDFIKIYKQRSLGLRSKAKIVGQTLVALTFGALALSPWLEDESGRTPASEKISFLREIDWLTLPVIVAVLLIWVIVTGTSNAVNLADGLDGLATGACVMVFGAYMLVNIWQSSQSCENSPGPQCYDVRDPLDLAIIAAALTGACFGFLWWNASPAAIFMGDTGSLGLGGALAGFAVLTRTELLLLLLGGLFVIITLSVMVQVSVFKFSRKSGLFRTVFRVQPGHRVFRIAPLHHHFEQLGWEQVTVVIRFWIITGLFVATGLGVFYAEWVARL</sequence>
<dbReference type="PANTHER" id="PTHR22926">
    <property type="entry name" value="PHOSPHO-N-ACETYLMURAMOYL-PENTAPEPTIDE-TRANSFERASE"/>
    <property type="match status" value="1"/>
</dbReference>
<dbReference type="PROSITE" id="PS01347">
    <property type="entry name" value="MRAY_1"/>
    <property type="match status" value="1"/>
</dbReference>
<comment type="caution">
    <text evidence="9">The sequence shown here is derived from an EMBL/GenBank/DDBJ whole genome shotgun (WGS) entry which is preliminary data.</text>
</comment>
<evidence type="ECO:0000256" key="3">
    <source>
        <dbReference type="ARBA" id="ARBA00022679"/>
    </source>
</evidence>
<keyword evidence="7" id="KW-0479">Metal-binding</keyword>
<feature type="transmembrane region" description="Helical" evidence="7">
    <location>
        <begin position="187"/>
        <end position="206"/>
    </location>
</feature>
<comment type="function">
    <text evidence="7">Catalyzes the initial step of the lipid cycle reactions in the biosynthesis of the cell wall peptidoglycan: transfers peptidoglycan precursor phospho-MurNAc-pentapeptide from UDP-MurNAc-pentapeptide onto the lipid carrier undecaprenyl phosphate, yielding undecaprenyl-pyrophosphoryl-MurNAc-pentapeptide, known as lipid I.</text>
</comment>
<evidence type="ECO:0000313" key="10">
    <source>
        <dbReference type="Proteomes" id="UP001589750"/>
    </source>
</evidence>
<feature type="transmembrane region" description="Helical" evidence="7">
    <location>
        <begin position="116"/>
        <end position="135"/>
    </location>
</feature>
<reference evidence="9 10" key="1">
    <citation type="submission" date="2024-09" db="EMBL/GenBank/DDBJ databases">
        <authorList>
            <person name="Sun Q."/>
            <person name="Mori K."/>
        </authorList>
    </citation>
    <scope>NUCLEOTIDE SEQUENCE [LARGE SCALE GENOMIC DNA]</scope>
    <source>
        <strain evidence="9 10">JCM 9626</strain>
    </source>
</reference>
<gene>
    <name evidence="7 9" type="primary">mraY</name>
    <name evidence="9" type="ORF">ACFFRI_17830</name>
</gene>
<comment type="catalytic activity">
    <reaction evidence="7">
        <text>UDP-N-acetyl-alpha-D-muramoyl-L-alanyl-gamma-D-glutamyl-meso-2,6-diaminopimeloyl-D-alanyl-D-alanine + di-trans,octa-cis-undecaprenyl phosphate = di-trans,octa-cis-undecaprenyl diphospho-N-acetyl-alpha-D-muramoyl-L-alanyl-D-glutamyl-meso-2,6-diaminopimeloyl-D-alanyl-D-alanine + UMP</text>
        <dbReference type="Rhea" id="RHEA:28386"/>
        <dbReference type="ChEBI" id="CHEBI:57865"/>
        <dbReference type="ChEBI" id="CHEBI:60392"/>
        <dbReference type="ChEBI" id="CHEBI:61386"/>
        <dbReference type="ChEBI" id="CHEBI:61387"/>
        <dbReference type="EC" id="2.7.8.13"/>
    </reaction>
</comment>
<keyword evidence="7" id="KW-0131">Cell cycle</keyword>
<keyword evidence="7" id="KW-0132">Cell division</keyword>
<evidence type="ECO:0000256" key="1">
    <source>
        <dbReference type="ARBA" id="ARBA00004141"/>
    </source>
</evidence>
<evidence type="ECO:0000256" key="4">
    <source>
        <dbReference type="ARBA" id="ARBA00022692"/>
    </source>
</evidence>
<dbReference type="PANTHER" id="PTHR22926:SF5">
    <property type="entry name" value="PHOSPHO-N-ACETYLMURAMOYL-PENTAPEPTIDE-TRANSFERASE HOMOLOG"/>
    <property type="match status" value="1"/>
</dbReference>
<dbReference type="Pfam" id="PF00953">
    <property type="entry name" value="Glycos_transf_4"/>
    <property type="match status" value="1"/>
</dbReference>
<feature type="transmembrane region" description="Helical" evidence="7">
    <location>
        <begin position="227"/>
        <end position="246"/>
    </location>
</feature>
<evidence type="ECO:0000256" key="6">
    <source>
        <dbReference type="ARBA" id="ARBA00023136"/>
    </source>
</evidence>
<feature type="transmembrane region" description="Helical" evidence="7">
    <location>
        <begin position="80"/>
        <end position="96"/>
    </location>
</feature>
<feature type="transmembrane region" description="Helical" evidence="7">
    <location>
        <begin position="252"/>
        <end position="273"/>
    </location>
</feature>
<feature type="transmembrane region" description="Helical" evidence="7">
    <location>
        <begin position="48"/>
        <end position="68"/>
    </location>
</feature>
<comment type="subcellular location">
    <subcellularLocation>
        <location evidence="7">Cell membrane</location>
        <topology evidence="7">Multi-pass membrane protein</topology>
    </subcellularLocation>
    <subcellularLocation>
        <location evidence="1">Membrane</location>
        <topology evidence="1">Multi-pass membrane protein</topology>
    </subcellularLocation>
</comment>
<comment type="similarity">
    <text evidence="2 7">Belongs to the glycosyltransferase 4 family. MraY subfamily.</text>
</comment>
<dbReference type="PROSITE" id="PS01348">
    <property type="entry name" value="MRAY_2"/>
    <property type="match status" value="1"/>
</dbReference>
<evidence type="ECO:0000256" key="7">
    <source>
        <dbReference type="HAMAP-Rule" id="MF_00038"/>
    </source>
</evidence>
<feature type="transmembrane region" description="Helical" evidence="7">
    <location>
        <begin position="342"/>
        <end position="363"/>
    </location>
</feature>
<keyword evidence="3 7" id="KW-0808">Transferase</keyword>
<feature type="transmembrane region" description="Helical" evidence="7">
    <location>
        <begin position="280"/>
        <end position="301"/>
    </location>
</feature>
<dbReference type="Pfam" id="PF10555">
    <property type="entry name" value="MraY_sig1"/>
    <property type="match status" value="1"/>
</dbReference>
<keyword evidence="7" id="KW-0573">Peptidoglycan synthesis</keyword>
<organism evidence="9 10">
    <name type="scientific">Nocardioides plantarum</name>
    <dbReference type="NCBI Taxonomy" id="29299"/>
    <lineage>
        <taxon>Bacteria</taxon>
        <taxon>Bacillati</taxon>
        <taxon>Actinomycetota</taxon>
        <taxon>Actinomycetes</taxon>
        <taxon>Propionibacteriales</taxon>
        <taxon>Nocardioidaceae</taxon>
        <taxon>Nocardioides</taxon>
    </lineage>
</organism>
<evidence type="ECO:0000256" key="2">
    <source>
        <dbReference type="ARBA" id="ARBA00005583"/>
    </source>
</evidence>
<dbReference type="GO" id="GO:0016740">
    <property type="term" value="F:transferase activity"/>
    <property type="evidence" value="ECO:0007669"/>
    <property type="project" value="UniProtKB-KW"/>
</dbReference>
<dbReference type="EC" id="2.7.8.13" evidence="7 8"/>
<dbReference type="HAMAP" id="MF_00038">
    <property type="entry name" value="MraY"/>
    <property type="match status" value="1"/>
</dbReference>
<evidence type="ECO:0000313" key="9">
    <source>
        <dbReference type="EMBL" id="MFB9314923.1"/>
    </source>
</evidence>
<keyword evidence="10" id="KW-1185">Reference proteome</keyword>
<keyword evidence="4 7" id="KW-0812">Transmembrane</keyword>
<keyword evidence="7" id="KW-1003">Cell membrane</keyword>
<proteinExistence type="inferred from homology"/>
<dbReference type="InterPro" id="IPR003524">
    <property type="entry name" value="PNAcMuramoyl-5peptid_Trfase"/>
</dbReference>
<dbReference type="CDD" id="cd06852">
    <property type="entry name" value="GT_MraY"/>
    <property type="match status" value="1"/>
</dbReference>
<evidence type="ECO:0000256" key="8">
    <source>
        <dbReference type="NCBIfam" id="TIGR00445"/>
    </source>
</evidence>
<dbReference type="NCBIfam" id="TIGR00445">
    <property type="entry name" value="mraY"/>
    <property type="match status" value="1"/>
</dbReference>